<evidence type="ECO:0000313" key="3">
    <source>
        <dbReference type="Proteomes" id="UP000593567"/>
    </source>
</evidence>
<evidence type="ECO:0000313" key="2">
    <source>
        <dbReference type="EMBL" id="KAF6028746.1"/>
    </source>
</evidence>
<proteinExistence type="predicted"/>
<dbReference type="InterPro" id="IPR043502">
    <property type="entry name" value="DNA/RNA_pol_sf"/>
</dbReference>
<dbReference type="Proteomes" id="UP000593567">
    <property type="component" value="Unassembled WGS sequence"/>
</dbReference>
<accession>A0A7J7JTD5</accession>
<dbReference type="AlphaFoldDB" id="A0A7J7JTD5"/>
<dbReference type="InterPro" id="IPR000477">
    <property type="entry name" value="RT_dom"/>
</dbReference>
<sequence length="361" mass="40565">MAPVWTITYNDLPVTVCSVFTRLFHSILGSRLERLLPISQRQKGFRKGDGIFLNSLTLQRCIADAKANRKNLRVAFIDLRKAFDSVGHDALWTSCRKLGVPEHFIKYCHNFYRNSSTRIVLDEKLSQPIRSRRGIKQGDPMSVHLFNAVVDYCTDKLRKDIGFTFGDEKLQFLAFADDLVNLSEDCAGLRVNCNLVAEQFSLAGLKANPAKCATLNIKVLRGKWVCDDRPFLEIAGTKVTVLSVVDTYKYLGVQIGSMNLGTNPTKSLESAVKKLSKAPLKPQQRVWGAFGATYQGRVRATQARHRVLASEEVKVLDIAIVSDHVALEVPYNGKVEKYNMEKHERTPNTVIEDNAVWGLHI</sequence>
<dbReference type="OrthoDB" id="6285785at2759"/>
<dbReference type="CDD" id="cd01650">
    <property type="entry name" value="RT_nLTR_like"/>
    <property type="match status" value="1"/>
</dbReference>
<evidence type="ECO:0000259" key="1">
    <source>
        <dbReference type="PROSITE" id="PS50878"/>
    </source>
</evidence>
<dbReference type="PANTHER" id="PTHR47027:SF20">
    <property type="entry name" value="REVERSE TRANSCRIPTASE-LIKE PROTEIN WITH RNA-DIRECTED DNA POLYMERASE DOMAIN"/>
    <property type="match status" value="1"/>
</dbReference>
<name>A0A7J7JTD5_BUGNE</name>
<organism evidence="2 3">
    <name type="scientific">Bugula neritina</name>
    <name type="common">Brown bryozoan</name>
    <name type="synonym">Sertularia neritina</name>
    <dbReference type="NCBI Taxonomy" id="10212"/>
    <lineage>
        <taxon>Eukaryota</taxon>
        <taxon>Metazoa</taxon>
        <taxon>Spiralia</taxon>
        <taxon>Lophotrochozoa</taxon>
        <taxon>Bryozoa</taxon>
        <taxon>Gymnolaemata</taxon>
        <taxon>Cheilostomatida</taxon>
        <taxon>Flustrina</taxon>
        <taxon>Buguloidea</taxon>
        <taxon>Bugulidae</taxon>
        <taxon>Bugula</taxon>
    </lineage>
</organism>
<dbReference type="Pfam" id="PF00078">
    <property type="entry name" value="RVT_1"/>
    <property type="match status" value="1"/>
</dbReference>
<feature type="domain" description="Reverse transcriptase" evidence="1">
    <location>
        <begin position="1"/>
        <end position="255"/>
    </location>
</feature>
<dbReference type="PANTHER" id="PTHR47027">
    <property type="entry name" value="REVERSE TRANSCRIPTASE DOMAIN-CONTAINING PROTEIN"/>
    <property type="match status" value="1"/>
</dbReference>
<gene>
    <name evidence="2" type="ORF">EB796_012938</name>
</gene>
<protein>
    <recommendedName>
        <fullName evidence="1">Reverse transcriptase domain-containing protein</fullName>
    </recommendedName>
</protein>
<dbReference type="SUPFAM" id="SSF56672">
    <property type="entry name" value="DNA/RNA polymerases"/>
    <property type="match status" value="1"/>
</dbReference>
<keyword evidence="3" id="KW-1185">Reference proteome</keyword>
<reference evidence="2" key="1">
    <citation type="submission" date="2020-06" db="EMBL/GenBank/DDBJ databases">
        <title>Draft genome of Bugula neritina, a colonial animal packing powerful symbionts and potential medicines.</title>
        <authorList>
            <person name="Rayko M."/>
        </authorList>
    </citation>
    <scope>NUCLEOTIDE SEQUENCE [LARGE SCALE GENOMIC DNA]</scope>
    <source>
        <strain evidence="2">Kwan_BN1</strain>
    </source>
</reference>
<comment type="caution">
    <text evidence="2">The sequence shown here is derived from an EMBL/GenBank/DDBJ whole genome shotgun (WGS) entry which is preliminary data.</text>
</comment>
<dbReference type="PROSITE" id="PS50878">
    <property type="entry name" value="RT_POL"/>
    <property type="match status" value="1"/>
</dbReference>
<dbReference type="EMBL" id="VXIV02001916">
    <property type="protein sequence ID" value="KAF6028746.1"/>
    <property type="molecule type" value="Genomic_DNA"/>
</dbReference>